<comment type="similarity">
    <text evidence="5">Belongs to the YciB family.</text>
</comment>
<comment type="function">
    <text evidence="5">Plays a role in cell envelope biogenesis, maintenance of cell envelope integrity and membrane homeostasis.</text>
</comment>
<dbReference type="PANTHER" id="PTHR36917:SF1">
    <property type="entry name" value="INNER MEMBRANE-SPANNING PROTEIN YCIB"/>
    <property type="match status" value="1"/>
</dbReference>
<dbReference type="HAMAP" id="MF_00189">
    <property type="entry name" value="YciB"/>
    <property type="match status" value="1"/>
</dbReference>
<feature type="transmembrane region" description="Helical" evidence="5">
    <location>
        <begin position="163"/>
        <end position="183"/>
    </location>
</feature>
<dbReference type="InterPro" id="IPR006008">
    <property type="entry name" value="YciB"/>
</dbReference>
<feature type="transmembrane region" description="Helical" evidence="5">
    <location>
        <begin position="76"/>
        <end position="98"/>
    </location>
</feature>
<dbReference type="EMBL" id="DXEV01000070">
    <property type="protein sequence ID" value="HIX56528.1"/>
    <property type="molecule type" value="Genomic_DNA"/>
</dbReference>
<organism evidence="6 7">
    <name type="scientific">Candidatus Anaerobiospirillum pullistercoris</name>
    <dbReference type="NCBI Taxonomy" id="2838452"/>
    <lineage>
        <taxon>Bacteria</taxon>
        <taxon>Pseudomonadati</taxon>
        <taxon>Pseudomonadota</taxon>
        <taxon>Gammaproteobacteria</taxon>
        <taxon>Aeromonadales</taxon>
        <taxon>Succinivibrionaceae</taxon>
        <taxon>Anaerobiospirillum</taxon>
    </lineage>
</organism>
<gene>
    <name evidence="5" type="primary">yciB</name>
    <name evidence="6" type="ORF">H9850_03535</name>
</gene>
<protein>
    <recommendedName>
        <fullName evidence="5">Inner membrane-spanning protein YciB</fullName>
    </recommendedName>
</protein>
<name>A0A9D2B0D1_9GAMM</name>
<accession>A0A9D2B0D1</accession>
<proteinExistence type="inferred from homology"/>
<evidence type="ECO:0000256" key="5">
    <source>
        <dbReference type="HAMAP-Rule" id="MF_00189"/>
    </source>
</evidence>
<reference evidence="6" key="2">
    <citation type="submission" date="2021-04" db="EMBL/GenBank/DDBJ databases">
        <authorList>
            <person name="Gilroy R."/>
        </authorList>
    </citation>
    <scope>NUCLEOTIDE SEQUENCE</scope>
    <source>
        <strain evidence="6">USASDec5-558</strain>
    </source>
</reference>
<feature type="transmembrane region" description="Helical" evidence="5">
    <location>
        <begin position="52"/>
        <end position="70"/>
    </location>
</feature>
<dbReference type="GO" id="GO:0005886">
    <property type="term" value="C:plasma membrane"/>
    <property type="evidence" value="ECO:0007669"/>
    <property type="project" value="UniProtKB-SubCell"/>
</dbReference>
<evidence type="ECO:0000256" key="3">
    <source>
        <dbReference type="ARBA" id="ARBA00022989"/>
    </source>
</evidence>
<dbReference type="PROSITE" id="PS51257">
    <property type="entry name" value="PROKAR_LIPOPROTEIN"/>
    <property type="match status" value="1"/>
</dbReference>
<keyword evidence="2 5" id="KW-0812">Transmembrane</keyword>
<keyword evidence="1 5" id="KW-1003">Cell membrane</keyword>
<dbReference type="AlphaFoldDB" id="A0A9D2B0D1"/>
<comment type="subcellular location">
    <subcellularLocation>
        <location evidence="5">Cell inner membrane</location>
        <topology evidence="5">Multi-pass membrane protein</topology>
    </subcellularLocation>
</comment>
<evidence type="ECO:0000256" key="1">
    <source>
        <dbReference type="ARBA" id="ARBA00022475"/>
    </source>
</evidence>
<keyword evidence="5" id="KW-0997">Cell inner membrane</keyword>
<reference evidence="6" key="1">
    <citation type="journal article" date="2021" name="PeerJ">
        <title>Extensive microbial diversity within the chicken gut microbiome revealed by metagenomics and culture.</title>
        <authorList>
            <person name="Gilroy R."/>
            <person name="Ravi A."/>
            <person name="Getino M."/>
            <person name="Pursley I."/>
            <person name="Horton D.L."/>
            <person name="Alikhan N.F."/>
            <person name="Baker D."/>
            <person name="Gharbi K."/>
            <person name="Hall N."/>
            <person name="Watson M."/>
            <person name="Adriaenssens E.M."/>
            <person name="Foster-Nyarko E."/>
            <person name="Jarju S."/>
            <person name="Secka A."/>
            <person name="Antonio M."/>
            <person name="Oren A."/>
            <person name="Chaudhuri R.R."/>
            <person name="La Ragione R."/>
            <person name="Hildebrand F."/>
            <person name="Pallen M.J."/>
        </authorList>
    </citation>
    <scope>NUCLEOTIDE SEQUENCE</scope>
    <source>
        <strain evidence="6">USASDec5-558</strain>
    </source>
</reference>
<dbReference type="Pfam" id="PF04279">
    <property type="entry name" value="IspA"/>
    <property type="match status" value="1"/>
</dbReference>
<comment type="caution">
    <text evidence="6">The sequence shown here is derived from an EMBL/GenBank/DDBJ whole genome shotgun (WGS) entry which is preliminary data.</text>
</comment>
<evidence type="ECO:0000256" key="2">
    <source>
        <dbReference type="ARBA" id="ARBA00022692"/>
    </source>
</evidence>
<feature type="transmembrane region" description="Helical" evidence="5">
    <location>
        <begin position="24"/>
        <end position="45"/>
    </location>
</feature>
<keyword evidence="3 5" id="KW-1133">Transmembrane helix</keyword>
<evidence type="ECO:0000313" key="7">
    <source>
        <dbReference type="Proteomes" id="UP000886829"/>
    </source>
</evidence>
<feature type="transmembrane region" description="Helical" evidence="5">
    <location>
        <begin position="118"/>
        <end position="143"/>
    </location>
</feature>
<evidence type="ECO:0000313" key="6">
    <source>
        <dbReference type="EMBL" id="HIX56528.1"/>
    </source>
</evidence>
<evidence type="ECO:0000256" key="4">
    <source>
        <dbReference type="ARBA" id="ARBA00023136"/>
    </source>
</evidence>
<keyword evidence="4 5" id="KW-0472">Membrane</keyword>
<dbReference type="PANTHER" id="PTHR36917">
    <property type="entry name" value="INTRACELLULAR SEPTATION PROTEIN A-RELATED"/>
    <property type="match status" value="1"/>
</dbReference>
<dbReference type="Proteomes" id="UP000886829">
    <property type="component" value="Unassembled WGS sequence"/>
</dbReference>
<sequence>MLAKILDFAPAIAFFISYRLSSDLVLATGVIIACCVLSFILQYILWHKTSRLQVFLTVAVLLFGIPTILLNDPVIIKWKVTVVNLILALALFVCQFVLRRNPFSYLFGKEIPLPDHIWAKLASSFMCYFVVAAGLNVIIAFYLPMLFGIDEKSADSLWVDYKTFGNAILNFVFAMGTIMYLWWRYPEAREAFTQIEQDKLKAKDQQ</sequence>